<dbReference type="EMBL" id="CP017244">
    <property type="protein sequence ID" value="APO79807.1"/>
    <property type="molecule type" value="Genomic_DNA"/>
</dbReference>
<protein>
    <submittedName>
        <fullName evidence="2">Uncharacterized protein</fullName>
    </submittedName>
</protein>
<name>A0A1L5PHT2_RHIET</name>
<geneLocation type="plasmid" evidence="3">
    <name>prsp8c3c</name>
</geneLocation>
<dbReference type="RefSeq" id="WP_074065468.1">
    <property type="nucleotide sequence ID" value="NZ_CP017244.1"/>
</dbReference>
<accession>A0A1L5PHT2</accession>
<evidence type="ECO:0000313" key="2">
    <source>
        <dbReference type="EMBL" id="APO79807.1"/>
    </source>
</evidence>
<gene>
    <name evidence="2" type="ORF">AM571_PC02081</name>
</gene>
<reference evidence="2 3" key="1">
    <citation type="submission" date="2016-09" db="EMBL/GenBank/DDBJ databases">
        <title>The complete genome sequences of Rhizobium gallicum, symbiovars gallicum and phaseoli, symbionts associated to common bean (Phaseolus vulgaris).</title>
        <authorList>
            <person name="Bustos P."/>
            <person name="Santamaria R.I."/>
            <person name="Perez-Carrascal O.M."/>
            <person name="Juarez S."/>
            <person name="Lozano L."/>
            <person name="Martinez-Flores I."/>
            <person name="Martinez-Romero E."/>
            <person name="Cevallos M."/>
            <person name="Romero D."/>
            <person name="Davila G."/>
            <person name="Gonzalez V."/>
        </authorList>
    </citation>
    <scope>NUCLEOTIDE SEQUENCE [LARGE SCALE GENOMIC DNA]</scope>
    <source>
        <strain evidence="2 3">8C-3</strain>
        <plasmid evidence="3">Plasmid prsp8c3c</plasmid>
    </source>
</reference>
<organism evidence="2 3">
    <name type="scientific">Rhizobium etli 8C-3</name>
    <dbReference type="NCBI Taxonomy" id="538025"/>
    <lineage>
        <taxon>Bacteria</taxon>
        <taxon>Pseudomonadati</taxon>
        <taxon>Pseudomonadota</taxon>
        <taxon>Alphaproteobacteria</taxon>
        <taxon>Hyphomicrobiales</taxon>
        <taxon>Rhizobiaceae</taxon>
        <taxon>Rhizobium/Agrobacterium group</taxon>
        <taxon>Rhizobium</taxon>
    </lineage>
</organism>
<sequence>MSTSPDRNPAPGLQRTTPAKHYSRSIIFVDEIAKHEPRGTSTSVDIISRDGINWYCQVRCGEQKSRPMGPFTKRKAEQVQDARRTRIAQMGTAWLIFERTGEDR</sequence>
<evidence type="ECO:0000256" key="1">
    <source>
        <dbReference type="SAM" id="MobiDB-lite"/>
    </source>
</evidence>
<feature type="region of interest" description="Disordered" evidence="1">
    <location>
        <begin position="1"/>
        <end position="21"/>
    </location>
</feature>
<proteinExistence type="predicted"/>
<dbReference type="AlphaFoldDB" id="A0A1L5PHT2"/>
<evidence type="ECO:0000313" key="3">
    <source>
        <dbReference type="Proteomes" id="UP000185109"/>
    </source>
</evidence>
<dbReference type="Proteomes" id="UP000185109">
    <property type="component" value="Plasmid pRsp8C3c"/>
</dbReference>
<keyword evidence="2" id="KW-0614">Plasmid</keyword>